<organism evidence="3 4">
    <name type="scientific">Kineosphaera limosa NBRC 100340</name>
    <dbReference type="NCBI Taxonomy" id="1184609"/>
    <lineage>
        <taxon>Bacteria</taxon>
        <taxon>Bacillati</taxon>
        <taxon>Actinomycetota</taxon>
        <taxon>Actinomycetes</taxon>
        <taxon>Micrococcales</taxon>
        <taxon>Dermatophilaceae</taxon>
        <taxon>Kineosphaera</taxon>
    </lineage>
</organism>
<dbReference type="InterPro" id="IPR038157">
    <property type="entry name" value="FeoA_core_dom"/>
</dbReference>
<dbReference type="RefSeq" id="WP_006594074.1">
    <property type="nucleotide sequence ID" value="NZ_BAHD01000073.1"/>
</dbReference>
<protein>
    <submittedName>
        <fullName evidence="3">Putative transcriptional regulator</fullName>
    </submittedName>
</protein>
<dbReference type="PANTHER" id="PTHR42954:SF2">
    <property type="entry name" value="FE(2+) TRANSPORT PROTEIN A"/>
    <property type="match status" value="1"/>
</dbReference>
<dbReference type="STRING" id="1184609.KILIM_073_00220"/>
<evidence type="ECO:0000313" key="4">
    <source>
        <dbReference type="Proteomes" id="UP000008366"/>
    </source>
</evidence>
<evidence type="ECO:0000313" key="3">
    <source>
        <dbReference type="EMBL" id="GAB97542.1"/>
    </source>
</evidence>
<feature type="domain" description="Ferrous iron transporter FeoA-like" evidence="2">
    <location>
        <begin position="20"/>
        <end position="93"/>
    </location>
</feature>
<gene>
    <name evidence="3" type="ORF">KILIM_073_00220</name>
</gene>
<accession>K6WZJ4</accession>
<dbReference type="InterPro" id="IPR007167">
    <property type="entry name" value="Fe-transptr_FeoA-like"/>
</dbReference>
<dbReference type="Pfam" id="PF04023">
    <property type="entry name" value="FeoA"/>
    <property type="match status" value="1"/>
</dbReference>
<name>K6WZJ4_9MICO</name>
<dbReference type="InterPro" id="IPR008988">
    <property type="entry name" value="Transcriptional_repressor_C"/>
</dbReference>
<dbReference type="GO" id="GO:0046914">
    <property type="term" value="F:transition metal ion binding"/>
    <property type="evidence" value="ECO:0007669"/>
    <property type="project" value="InterPro"/>
</dbReference>
<evidence type="ECO:0000256" key="1">
    <source>
        <dbReference type="ARBA" id="ARBA00023004"/>
    </source>
</evidence>
<dbReference type="SUPFAM" id="SSF50037">
    <property type="entry name" value="C-terminal domain of transcriptional repressors"/>
    <property type="match status" value="1"/>
</dbReference>
<keyword evidence="1" id="KW-0408">Iron</keyword>
<dbReference type="InterPro" id="IPR052713">
    <property type="entry name" value="FeoA"/>
</dbReference>
<comment type="caution">
    <text evidence="3">The sequence shown here is derived from an EMBL/GenBank/DDBJ whole genome shotgun (WGS) entry which is preliminary data.</text>
</comment>
<dbReference type="OrthoDB" id="3260514at2"/>
<evidence type="ECO:0000259" key="2">
    <source>
        <dbReference type="SMART" id="SM00899"/>
    </source>
</evidence>
<dbReference type="PANTHER" id="PTHR42954">
    <property type="entry name" value="FE(2+) TRANSPORT PROTEIN A"/>
    <property type="match status" value="1"/>
</dbReference>
<dbReference type="SMART" id="SM00899">
    <property type="entry name" value="FeoA"/>
    <property type="match status" value="1"/>
</dbReference>
<dbReference type="eggNOG" id="COG1918">
    <property type="taxonomic scope" value="Bacteria"/>
</dbReference>
<proteinExistence type="predicted"/>
<dbReference type="Proteomes" id="UP000008366">
    <property type="component" value="Unassembled WGS sequence"/>
</dbReference>
<sequence>MSVLSIRRSGRPRPTAPQTCSLADLRRGQSAVVAAICESCDQDCARRLLDLGFAPGASVEFIRRTPLGDPTVFRVCDYEVALRRDLSALVLTDQPR</sequence>
<dbReference type="EMBL" id="BAHD01000073">
    <property type="protein sequence ID" value="GAB97542.1"/>
    <property type="molecule type" value="Genomic_DNA"/>
</dbReference>
<reference evidence="3 4" key="1">
    <citation type="submission" date="2012-08" db="EMBL/GenBank/DDBJ databases">
        <title>Whole genome shotgun sequence of Kineosphaera limosa NBRC 100340.</title>
        <authorList>
            <person name="Yoshida I."/>
            <person name="Isaki S."/>
            <person name="Hosoyama A."/>
            <person name="Tsuchikane K."/>
            <person name="Katsumata H."/>
            <person name="Ando Y."/>
            <person name="Ohji S."/>
            <person name="Hamada M."/>
            <person name="Tamura T."/>
            <person name="Yamazoe A."/>
            <person name="Yamazaki S."/>
            <person name="Fujita N."/>
        </authorList>
    </citation>
    <scope>NUCLEOTIDE SEQUENCE [LARGE SCALE GENOMIC DNA]</scope>
    <source>
        <strain evidence="3 4">NBRC 100340</strain>
    </source>
</reference>
<dbReference type="AlphaFoldDB" id="K6WZJ4"/>
<keyword evidence="4" id="KW-1185">Reference proteome</keyword>
<dbReference type="Gene3D" id="2.30.30.90">
    <property type="match status" value="1"/>
</dbReference>